<name>A0A0E9WW08_ANGAN</name>
<accession>A0A0E9WW08</accession>
<keyword evidence="1" id="KW-1133">Transmembrane helix</keyword>
<protein>
    <submittedName>
        <fullName evidence="2">Uncharacterized protein</fullName>
    </submittedName>
</protein>
<reference evidence="2" key="2">
    <citation type="journal article" date="2015" name="Fish Shellfish Immunol.">
        <title>Early steps in the European eel (Anguilla anguilla)-Vibrio vulnificus interaction in the gills: Role of the RtxA13 toxin.</title>
        <authorList>
            <person name="Callol A."/>
            <person name="Pajuelo D."/>
            <person name="Ebbesson L."/>
            <person name="Teles M."/>
            <person name="MacKenzie S."/>
            <person name="Amaro C."/>
        </authorList>
    </citation>
    <scope>NUCLEOTIDE SEQUENCE</scope>
</reference>
<keyword evidence="1" id="KW-0812">Transmembrane</keyword>
<sequence length="55" mass="6602">MSRAKLSCTEFQPEFKSLANSFCKIYMKWLFPTVLRLVSFLEHCFIILYIMISLY</sequence>
<keyword evidence="1" id="KW-0472">Membrane</keyword>
<organism evidence="2">
    <name type="scientific">Anguilla anguilla</name>
    <name type="common">European freshwater eel</name>
    <name type="synonym">Muraena anguilla</name>
    <dbReference type="NCBI Taxonomy" id="7936"/>
    <lineage>
        <taxon>Eukaryota</taxon>
        <taxon>Metazoa</taxon>
        <taxon>Chordata</taxon>
        <taxon>Craniata</taxon>
        <taxon>Vertebrata</taxon>
        <taxon>Euteleostomi</taxon>
        <taxon>Actinopterygii</taxon>
        <taxon>Neopterygii</taxon>
        <taxon>Teleostei</taxon>
        <taxon>Anguilliformes</taxon>
        <taxon>Anguillidae</taxon>
        <taxon>Anguilla</taxon>
    </lineage>
</organism>
<dbReference type="AlphaFoldDB" id="A0A0E9WW08"/>
<evidence type="ECO:0000256" key="1">
    <source>
        <dbReference type="SAM" id="Phobius"/>
    </source>
</evidence>
<reference evidence="2" key="1">
    <citation type="submission" date="2014-11" db="EMBL/GenBank/DDBJ databases">
        <authorList>
            <person name="Amaro Gonzalez C."/>
        </authorList>
    </citation>
    <scope>NUCLEOTIDE SEQUENCE</scope>
</reference>
<evidence type="ECO:0000313" key="2">
    <source>
        <dbReference type="EMBL" id="JAH94396.1"/>
    </source>
</evidence>
<proteinExistence type="predicted"/>
<feature type="transmembrane region" description="Helical" evidence="1">
    <location>
        <begin position="34"/>
        <end position="52"/>
    </location>
</feature>
<dbReference type="EMBL" id="GBXM01014181">
    <property type="protein sequence ID" value="JAH94396.1"/>
    <property type="molecule type" value="Transcribed_RNA"/>
</dbReference>